<evidence type="ECO:0000313" key="8">
    <source>
        <dbReference type="EMBL" id="ADU29445.1"/>
    </source>
</evidence>
<dbReference type="GO" id="GO:0046872">
    <property type="term" value="F:metal ion binding"/>
    <property type="evidence" value="ECO:0007669"/>
    <property type="project" value="UniProtKB-KW"/>
</dbReference>
<dbReference type="SFLD" id="SFLDG01386">
    <property type="entry name" value="main_SPASM_domain-containing"/>
    <property type="match status" value="1"/>
</dbReference>
<evidence type="ECO:0000256" key="1">
    <source>
        <dbReference type="ARBA" id="ARBA00001966"/>
    </source>
</evidence>
<dbReference type="GO" id="GO:0051539">
    <property type="term" value="F:4 iron, 4 sulfur cluster binding"/>
    <property type="evidence" value="ECO:0007669"/>
    <property type="project" value="UniProtKB-KW"/>
</dbReference>
<organism evidence="8 9">
    <name type="scientific">Evansella cellulosilytica (strain ATCC 21833 / DSM 2522 / FERM P-1141 / JCM 9156 / N-4)</name>
    <name type="common">Bacillus cellulosilyticus</name>
    <dbReference type="NCBI Taxonomy" id="649639"/>
    <lineage>
        <taxon>Bacteria</taxon>
        <taxon>Bacillati</taxon>
        <taxon>Bacillota</taxon>
        <taxon>Bacilli</taxon>
        <taxon>Bacillales</taxon>
        <taxon>Bacillaceae</taxon>
        <taxon>Evansella</taxon>
    </lineage>
</organism>
<reference evidence="8 9" key="1">
    <citation type="submission" date="2010-12" db="EMBL/GenBank/DDBJ databases">
        <title>Complete sequence of Bacillus cellulosilyticus DSM 2522.</title>
        <authorList>
            <consortium name="US DOE Joint Genome Institute"/>
            <person name="Lucas S."/>
            <person name="Copeland A."/>
            <person name="Lapidus A."/>
            <person name="Cheng J.-F."/>
            <person name="Bruce D."/>
            <person name="Goodwin L."/>
            <person name="Pitluck S."/>
            <person name="Chertkov O."/>
            <person name="Detter J.C."/>
            <person name="Han C."/>
            <person name="Tapia R."/>
            <person name="Land M."/>
            <person name="Hauser L."/>
            <person name="Jeffries C."/>
            <person name="Kyrpides N."/>
            <person name="Ivanova N."/>
            <person name="Mikhailova N."/>
            <person name="Brumm P."/>
            <person name="Mead D."/>
            <person name="Woyke T."/>
        </authorList>
    </citation>
    <scope>NUCLEOTIDE SEQUENCE [LARGE SCALE GENOMIC DNA]</scope>
    <source>
        <strain evidence="9">ATCC 21833 / DSM 2522 / FERM P-1141 / JCM 9156 / N-4</strain>
    </source>
</reference>
<gene>
    <name evidence="8" type="ordered locus">Bcell_1180</name>
</gene>
<keyword evidence="4" id="KW-0479">Metal-binding</keyword>
<name>E6TRS2_EVAC2</name>
<dbReference type="PIRSF" id="PIRSF037420">
    <property type="entry name" value="PQQ_syn_pqqE"/>
    <property type="match status" value="1"/>
</dbReference>
<evidence type="ECO:0000313" key="9">
    <source>
        <dbReference type="Proteomes" id="UP000001401"/>
    </source>
</evidence>
<keyword evidence="5" id="KW-0408">Iron</keyword>
<evidence type="ECO:0000256" key="6">
    <source>
        <dbReference type="ARBA" id="ARBA00023014"/>
    </source>
</evidence>
<dbReference type="Pfam" id="PF04055">
    <property type="entry name" value="Radical_SAM"/>
    <property type="match status" value="1"/>
</dbReference>
<dbReference type="OrthoDB" id="9782387at2"/>
<dbReference type="InterPro" id="IPR023885">
    <property type="entry name" value="4Fe4S-binding_SPASM_dom"/>
</dbReference>
<dbReference type="PANTHER" id="PTHR11228">
    <property type="entry name" value="RADICAL SAM DOMAIN PROTEIN"/>
    <property type="match status" value="1"/>
</dbReference>
<dbReference type="InterPro" id="IPR006638">
    <property type="entry name" value="Elp3/MiaA/NifB-like_rSAM"/>
</dbReference>
<protein>
    <submittedName>
        <fullName evidence="8">Radical SAM domain protein</fullName>
    </submittedName>
</protein>
<dbReference type="STRING" id="649639.Bcell_1180"/>
<dbReference type="SFLD" id="SFLDG01067">
    <property type="entry name" value="SPASM/twitch_domain_containing"/>
    <property type="match status" value="1"/>
</dbReference>
<keyword evidence="9" id="KW-1185">Reference proteome</keyword>
<dbReference type="Gene3D" id="3.20.20.70">
    <property type="entry name" value="Aldolase class I"/>
    <property type="match status" value="1"/>
</dbReference>
<dbReference type="NCBIfam" id="TIGR04053">
    <property type="entry name" value="TIGR04053 family radical SAM/SPASM domain-containing protein"/>
    <property type="match status" value="1"/>
</dbReference>
<dbReference type="EMBL" id="CP002394">
    <property type="protein sequence ID" value="ADU29445.1"/>
    <property type="molecule type" value="Genomic_DNA"/>
</dbReference>
<evidence type="ECO:0000256" key="5">
    <source>
        <dbReference type="ARBA" id="ARBA00023004"/>
    </source>
</evidence>
<evidence type="ECO:0000256" key="4">
    <source>
        <dbReference type="ARBA" id="ARBA00022723"/>
    </source>
</evidence>
<dbReference type="HOGENOM" id="CLU_009273_4_0_9"/>
<feature type="domain" description="Radical SAM core" evidence="7">
    <location>
        <begin position="17"/>
        <end position="231"/>
    </location>
</feature>
<dbReference type="eggNOG" id="COG0535">
    <property type="taxonomic scope" value="Bacteria"/>
</dbReference>
<evidence type="ECO:0000256" key="2">
    <source>
        <dbReference type="ARBA" id="ARBA00022485"/>
    </source>
</evidence>
<keyword evidence="2" id="KW-0004">4Fe-4S</keyword>
<keyword evidence="3" id="KW-0949">S-adenosyl-L-methionine</keyword>
<sequence>MDNKGHPHSHRKNVDYRLNPFIAIWEVTRACELKCVHCRADAQTKPHPLELNHQEGIQLIDQIYDMDNPMIVFSGGDCMMREDLFELADYAVKKGMRVSMTPSATENVTIEKMKMAKNVGLSRWAFSLDGPTPEIHDQFRGTGGSFDLTLKKINYLNELGMPLQINTVISKFNYHHLEQMAELVKDLKAIMWYVFFLVPTGRGQQNACISATEHEKVFKWLYELNKVMPYDIKTTAAQHYRRVVLQQKVREQKLEKDVIRYEDTITSDHASVIDGLKRAPKSVNDGNGFIFISHIGDVMPSGLLPIKVGNVREKPLKEIYRESPVLKELRNPDLYKGKCGVCEYRYVCGGSRSRAYAVTGDYLESEPYCIYQPNG</sequence>
<dbReference type="CDD" id="cd21123">
    <property type="entry name" value="SPASM_MftC-like"/>
    <property type="match status" value="1"/>
</dbReference>
<dbReference type="Pfam" id="PF13186">
    <property type="entry name" value="SPASM"/>
    <property type="match status" value="1"/>
</dbReference>
<dbReference type="KEGG" id="bco:Bcell_1180"/>
<dbReference type="InterPro" id="IPR017200">
    <property type="entry name" value="PqqE-like"/>
</dbReference>
<dbReference type="PROSITE" id="PS51918">
    <property type="entry name" value="RADICAL_SAM"/>
    <property type="match status" value="1"/>
</dbReference>
<evidence type="ECO:0000259" key="7">
    <source>
        <dbReference type="PROSITE" id="PS51918"/>
    </source>
</evidence>
<accession>E6TRS2</accession>
<dbReference type="InterPro" id="IPR013785">
    <property type="entry name" value="Aldolase_TIM"/>
</dbReference>
<dbReference type="GO" id="GO:0003824">
    <property type="term" value="F:catalytic activity"/>
    <property type="evidence" value="ECO:0007669"/>
    <property type="project" value="InterPro"/>
</dbReference>
<dbReference type="SMART" id="SM00729">
    <property type="entry name" value="Elp3"/>
    <property type="match status" value="1"/>
</dbReference>
<dbReference type="SFLD" id="SFLDS00029">
    <property type="entry name" value="Radical_SAM"/>
    <property type="match status" value="1"/>
</dbReference>
<dbReference type="InterPro" id="IPR058240">
    <property type="entry name" value="rSAM_sf"/>
</dbReference>
<dbReference type="Proteomes" id="UP000001401">
    <property type="component" value="Chromosome"/>
</dbReference>
<dbReference type="RefSeq" id="WP_013487786.1">
    <property type="nucleotide sequence ID" value="NC_014829.1"/>
</dbReference>
<proteinExistence type="predicted"/>
<dbReference type="InterPro" id="IPR050377">
    <property type="entry name" value="Radical_SAM_PqqE_MftC-like"/>
</dbReference>
<dbReference type="InterPro" id="IPR007197">
    <property type="entry name" value="rSAM"/>
</dbReference>
<dbReference type="PANTHER" id="PTHR11228:SF34">
    <property type="entry name" value="TUNGSTEN-CONTAINING ALDEHYDE FERREDOXIN OXIDOREDUCTASE COFACTOR MODIFYING PROTEIN"/>
    <property type="match status" value="1"/>
</dbReference>
<dbReference type="SUPFAM" id="SSF102114">
    <property type="entry name" value="Radical SAM enzymes"/>
    <property type="match status" value="1"/>
</dbReference>
<dbReference type="CDD" id="cd01335">
    <property type="entry name" value="Radical_SAM"/>
    <property type="match status" value="1"/>
</dbReference>
<evidence type="ECO:0000256" key="3">
    <source>
        <dbReference type="ARBA" id="ARBA00022691"/>
    </source>
</evidence>
<comment type="cofactor">
    <cofactor evidence="1">
        <name>[4Fe-4S] cluster</name>
        <dbReference type="ChEBI" id="CHEBI:49883"/>
    </cofactor>
</comment>
<keyword evidence="6" id="KW-0411">Iron-sulfur</keyword>
<dbReference type="AlphaFoldDB" id="E6TRS2"/>